<dbReference type="InterPro" id="IPR020904">
    <property type="entry name" value="Sc_DH/Rdtase_CS"/>
</dbReference>
<keyword evidence="3" id="KW-1185">Reference proteome</keyword>
<evidence type="ECO:0000313" key="2">
    <source>
        <dbReference type="EMBL" id="MDQ0149313.1"/>
    </source>
</evidence>
<dbReference type="Pfam" id="PF13561">
    <property type="entry name" value="adh_short_C2"/>
    <property type="match status" value="1"/>
</dbReference>
<dbReference type="PRINTS" id="PR00080">
    <property type="entry name" value="SDRFAMILY"/>
</dbReference>
<accession>A0ABT9USK9</accession>
<reference evidence="2 3" key="1">
    <citation type="submission" date="2023-07" db="EMBL/GenBank/DDBJ databases">
        <title>Genomic Encyclopedia of Type Strains, Phase IV (KMG-IV): sequencing the most valuable type-strain genomes for metagenomic binning, comparative biology and taxonomic classification.</title>
        <authorList>
            <person name="Goeker M."/>
        </authorList>
    </citation>
    <scope>NUCLEOTIDE SEQUENCE [LARGE SCALE GENOMIC DNA]</scope>
    <source>
        <strain evidence="2 3">DSM 20694</strain>
    </source>
</reference>
<dbReference type="Proteomes" id="UP001228504">
    <property type="component" value="Unassembled WGS sequence"/>
</dbReference>
<dbReference type="SUPFAM" id="SSF51735">
    <property type="entry name" value="NAD(P)-binding Rossmann-fold domains"/>
    <property type="match status" value="1"/>
</dbReference>
<comment type="similarity">
    <text evidence="1">Belongs to the short-chain dehydrogenases/reductases (SDR) family.</text>
</comment>
<dbReference type="InterPro" id="IPR002347">
    <property type="entry name" value="SDR_fam"/>
</dbReference>
<dbReference type="RefSeq" id="WP_307484580.1">
    <property type="nucleotide sequence ID" value="NZ_JAUSUF010000002.1"/>
</dbReference>
<gene>
    <name evidence="2" type="ORF">J2S18_001243</name>
</gene>
<sequence length="253" mass="27081">MEKLKGKVVIITGGGQGIGFGVATAFAKEGANLVITGRTESKLLKAKENLEKLCNIKVLPLVADGGKEEDVNSVVNKTVSEFGKIDVLINNAQGSKSGVLLQDHTKEDFDLAIKSGLYATFYYMKAAFPYLKKSKGSVINFGSGAALSGKIGQSSYAASKEGIRGMSRVAAAEWGEYGINVNIVCPLAMTEGLKKWRIEYPDLYEKTIQGIPMRRFGDPETDIGRVCVFLASEDAKFITGETISLQGGGGLRP</sequence>
<dbReference type="PROSITE" id="PS00061">
    <property type="entry name" value="ADH_SHORT"/>
    <property type="match status" value="1"/>
</dbReference>
<dbReference type="PANTHER" id="PTHR42760">
    <property type="entry name" value="SHORT-CHAIN DEHYDROGENASES/REDUCTASES FAMILY MEMBER"/>
    <property type="match status" value="1"/>
</dbReference>
<dbReference type="CDD" id="cd05233">
    <property type="entry name" value="SDR_c"/>
    <property type="match status" value="1"/>
</dbReference>
<evidence type="ECO:0000256" key="1">
    <source>
        <dbReference type="ARBA" id="ARBA00006484"/>
    </source>
</evidence>
<dbReference type="EMBL" id="JAUSUF010000002">
    <property type="protein sequence ID" value="MDQ0149313.1"/>
    <property type="molecule type" value="Genomic_DNA"/>
</dbReference>
<evidence type="ECO:0000313" key="3">
    <source>
        <dbReference type="Proteomes" id="UP001228504"/>
    </source>
</evidence>
<protein>
    <submittedName>
        <fullName evidence="2">NAD(P)-dependent dehydrogenase (Short-subunit alcohol dehydrogenase family)</fullName>
    </submittedName>
</protein>
<dbReference type="InterPro" id="IPR036291">
    <property type="entry name" value="NAD(P)-bd_dom_sf"/>
</dbReference>
<organism evidence="2 3">
    <name type="scientific">Eubacterium multiforme</name>
    <dbReference type="NCBI Taxonomy" id="83339"/>
    <lineage>
        <taxon>Bacteria</taxon>
        <taxon>Bacillati</taxon>
        <taxon>Bacillota</taxon>
        <taxon>Clostridia</taxon>
        <taxon>Eubacteriales</taxon>
        <taxon>Eubacteriaceae</taxon>
        <taxon>Eubacterium</taxon>
    </lineage>
</organism>
<comment type="caution">
    <text evidence="2">The sequence shown here is derived from an EMBL/GenBank/DDBJ whole genome shotgun (WGS) entry which is preliminary data.</text>
</comment>
<proteinExistence type="inferred from homology"/>
<dbReference type="Gene3D" id="3.40.50.720">
    <property type="entry name" value="NAD(P)-binding Rossmann-like Domain"/>
    <property type="match status" value="1"/>
</dbReference>
<dbReference type="PRINTS" id="PR00081">
    <property type="entry name" value="GDHRDH"/>
</dbReference>
<name>A0ABT9USK9_9FIRM</name>